<dbReference type="RefSeq" id="WP_036582647.1">
    <property type="nucleotide sequence ID" value="NZ_KK082160.1"/>
</dbReference>
<dbReference type="AlphaFoldDB" id="A0A9W5S316"/>
<dbReference type="OrthoDB" id="2660843at2"/>
<evidence type="ECO:0000313" key="3">
    <source>
        <dbReference type="Proteomes" id="UP000053750"/>
    </source>
</evidence>
<sequence length="210" mass="22714">MNAGYLACLVWVCAAILLLTGWRRQLIGDFPAARAVAYLAGLIGLMAVSKSGGAAVYYPMLWTGAWATAALAAVRPASRQAYAWFSAVLCSVVWLWSRGLYAVDPVFVLWDARLDPPLLAGALCALTAGGFREHFAVAAFSSLAGLLPVVEETGIWAWADALALTWLTARFASLLTSLLTSLLAGPVPLLRLRAFAYRYKSSRFKEEREP</sequence>
<gene>
    <name evidence="2" type="ORF">BG53_01540</name>
</gene>
<keyword evidence="3" id="KW-1185">Reference proteome</keyword>
<name>A0A9W5S316_9BACL</name>
<feature type="transmembrane region" description="Helical" evidence="1">
    <location>
        <begin position="81"/>
        <end position="101"/>
    </location>
</feature>
<feature type="transmembrane region" description="Helical" evidence="1">
    <location>
        <begin position="171"/>
        <end position="190"/>
    </location>
</feature>
<reference evidence="2 3" key="1">
    <citation type="submission" date="2014-02" db="EMBL/GenBank/DDBJ databases">
        <title>Genome sequence of Paenibacillus darwinianus reveals adaptive mechanisms for survival in Antarctic soils.</title>
        <authorList>
            <person name="Dsouza M."/>
            <person name="Taylor M.W."/>
            <person name="Turner S.J."/>
            <person name="Aislabie J."/>
        </authorList>
    </citation>
    <scope>NUCLEOTIDE SEQUENCE [LARGE SCALE GENOMIC DNA]</scope>
    <source>
        <strain evidence="2 3">CE1</strain>
    </source>
</reference>
<proteinExistence type="predicted"/>
<evidence type="ECO:0008006" key="4">
    <source>
        <dbReference type="Google" id="ProtNLM"/>
    </source>
</evidence>
<keyword evidence="1" id="KW-0472">Membrane</keyword>
<comment type="caution">
    <text evidence="2">The sequence shown here is derived from an EMBL/GenBank/DDBJ whole genome shotgun (WGS) entry which is preliminary data.</text>
</comment>
<evidence type="ECO:0000256" key="1">
    <source>
        <dbReference type="SAM" id="Phobius"/>
    </source>
</evidence>
<dbReference type="Proteomes" id="UP000053750">
    <property type="component" value="Unassembled WGS sequence"/>
</dbReference>
<feature type="transmembrane region" description="Helical" evidence="1">
    <location>
        <begin position="56"/>
        <end position="74"/>
    </location>
</feature>
<evidence type="ECO:0000313" key="2">
    <source>
        <dbReference type="EMBL" id="EXX92233.1"/>
    </source>
</evidence>
<keyword evidence="1" id="KW-0812">Transmembrane</keyword>
<organism evidence="2 3">
    <name type="scientific">Paenibacillus darwinianus</name>
    <dbReference type="NCBI Taxonomy" id="1380763"/>
    <lineage>
        <taxon>Bacteria</taxon>
        <taxon>Bacillati</taxon>
        <taxon>Bacillota</taxon>
        <taxon>Bacilli</taxon>
        <taxon>Bacillales</taxon>
        <taxon>Paenibacillaceae</taxon>
        <taxon>Paenibacillus</taxon>
    </lineage>
</organism>
<accession>A0A9W5S316</accession>
<protein>
    <recommendedName>
        <fullName evidence="4">Integral membrane protein</fullName>
    </recommendedName>
</protein>
<dbReference type="EMBL" id="JFHU01000012">
    <property type="protein sequence ID" value="EXX92233.1"/>
    <property type="molecule type" value="Genomic_DNA"/>
</dbReference>
<keyword evidence="1" id="KW-1133">Transmembrane helix</keyword>